<name>A0A8J8CIC6_9ARCH</name>
<dbReference type="Proteomes" id="UP000768163">
    <property type="component" value="Unassembled WGS sequence"/>
</dbReference>
<dbReference type="EMBL" id="JAACVF010000185">
    <property type="protein sequence ID" value="NCN65642.1"/>
    <property type="molecule type" value="Genomic_DNA"/>
</dbReference>
<proteinExistence type="predicted"/>
<evidence type="ECO:0000313" key="3">
    <source>
        <dbReference type="EMBL" id="NCS91923.1"/>
    </source>
</evidence>
<sequence length="122" mass="13527">MNTNRGLIGCVIGFVVYLLFAFADIEGIKNFLFLLPLFLFLTGISIGYFIKEFKESLLWGGIASVMGVVVFLGLNFGSLNNDLIGTVILNAIGLFFGFGFGAILYYRVARKRKIKEKISKGR</sequence>
<keyword evidence="1" id="KW-1133">Transmembrane helix</keyword>
<feature type="transmembrane region" description="Helical" evidence="1">
    <location>
        <begin position="7"/>
        <end position="25"/>
    </location>
</feature>
<keyword evidence="1" id="KW-0472">Membrane</keyword>
<keyword evidence="1" id="KW-0812">Transmembrane</keyword>
<feature type="transmembrane region" description="Helical" evidence="1">
    <location>
        <begin position="31"/>
        <end position="50"/>
    </location>
</feature>
<evidence type="ECO:0000313" key="2">
    <source>
        <dbReference type="EMBL" id="NCN65642.1"/>
    </source>
</evidence>
<feature type="transmembrane region" description="Helical" evidence="1">
    <location>
        <begin position="83"/>
        <end position="106"/>
    </location>
</feature>
<reference evidence="2" key="1">
    <citation type="submission" date="2019-11" db="EMBL/GenBank/DDBJ databases">
        <title>Lipid analysis of CO2-rich subsurface aquifers suggests an autotrophy-based deep biosphere with lysolipids enriched in CPR bacteria.</title>
        <authorList>
            <person name="Probst A.J."/>
            <person name="Elling F.J."/>
            <person name="Castelle C.J."/>
            <person name="Zhu Q."/>
            <person name="Elvert M."/>
            <person name="Birarda G."/>
            <person name="Holman H.-Y."/>
            <person name="Lane K.R."/>
            <person name="Ladd B."/>
            <person name="Ryan M.C."/>
            <person name="Woyke T."/>
            <person name="Hinrichs K.-U."/>
            <person name="Banfield J.F."/>
        </authorList>
    </citation>
    <scope>NUCLEOTIDE SEQUENCE</scope>
    <source>
        <strain evidence="2">CG_2015-01_33_1645</strain>
        <strain evidence="3">CG_2015-04_33_537</strain>
    </source>
</reference>
<dbReference type="EMBL" id="JAACQH010000130">
    <property type="protein sequence ID" value="NCS91923.1"/>
    <property type="molecule type" value="Genomic_DNA"/>
</dbReference>
<protein>
    <submittedName>
        <fullName evidence="2">Uncharacterized protein</fullName>
    </submittedName>
</protein>
<dbReference type="AlphaFoldDB" id="A0A8J8CIC6"/>
<gene>
    <name evidence="3" type="ORF">GW779_05935</name>
    <name evidence="2" type="ORF">GW910_06255</name>
</gene>
<dbReference type="Proteomes" id="UP000738826">
    <property type="component" value="Unassembled WGS sequence"/>
</dbReference>
<organism evidence="2 4">
    <name type="scientific">Candidatus Altarchaeum hamiconexum</name>
    <dbReference type="NCBI Taxonomy" id="1803513"/>
    <lineage>
        <taxon>Archaea</taxon>
        <taxon>Candidatus Altarchaeota</taxon>
        <taxon>Candidatus Altiarchaeia</taxon>
        <taxon>Candidatus Altarchaeales</taxon>
        <taxon>Candidatus Altarchaeaceae</taxon>
        <taxon>Candidatus Altarchaeum</taxon>
    </lineage>
</organism>
<evidence type="ECO:0000313" key="4">
    <source>
        <dbReference type="Proteomes" id="UP000768163"/>
    </source>
</evidence>
<comment type="caution">
    <text evidence="2">The sequence shown here is derived from an EMBL/GenBank/DDBJ whole genome shotgun (WGS) entry which is preliminary data.</text>
</comment>
<evidence type="ECO:0000256" key="1">
    <source>
        <dbReference type="SAM" id="Phobius"/>
    </source>
</evidence>
<accession>A0A8J8CIC6</accession>
<feature type="transmembrane region" description="Helical" evidence="1">
    <location>
        <begin position="57"/>
        <end position="77"/>
    </location>
</feature>